<evidence type="ECO:0000313" key="8">
    <source>
        <dbReference type="EMBL" id="GGN53633.1"/>
    </source>
</evidence>
<evidence type="ECO:0000256" key="1">
    <source>
        <dbReference type="ARBA" id="ARBA00005322"/>
    </source>
</evidence>
<gene>
    <name evidence="8" type="ORF">GCM10007971_10330</name>
</gene>
<name>A0A917XU07_9BACI</name>
<organism evidence="8 9">
    <name type="scientific">Oceanobacillus indicireducens</name>
    <dbReference type="NCBI Taxonomy" id="1004261"/>
    <lineage>
        <taxon>Bacteria</taxon>
        <taxon>Bacillati</taxon>
        <taxon>Bacillota</taxon>
        <taxon>Bacilli</taxon>
        <taxon>Bacillales</taxon>
        <taxon>Bacillaceae</taxon>
        <taxon>Oceanobacillus</taxon>
    </lineage>
</organism>
<dbReference type="GO" id="GO:0044781">
    <property type="term" value="P:bacterial-type flagellum organization"/>
    <property type="evidence" value="ECO:0007669"/>
    <property type="project" value="UniProtKB-KW"/>
</dbReference>
<accession>A0A917XU07</accession>
<keyword evidence="9" id="KW-1185">Reference proteome</keyword>
<dbReference type="GO" id="GO:0045892">
    <property type="term" value="P:negative regulation of DNA-templated transcription"/>
    <property type="evidence" value="ECO:0007669"/>
    <property type="project" value="InterPro"/>
</dbReference>
<evidence type="ECO:0000256" key="6">
    <source>
        <dbReference type="ARBA" id="ARBA00023163"/>
    </source>
</evidence>
<comment type="caution">
    <text evidence="8">The sequence shown here is derived from an EMBL/GenBank/DDBJ whole genome shotgun (WGS) entry which is preliminary data.</text>
</comment>
<dbReference type="InterPro" id="IPR007412">
    <property type="entry name" value="FlgM"/>
</dbReference>
<protein>
    <recommendedName>
        <fullName evidence="2">Negative regulator of flagellin synthesis</fullName>
    </recommendedName>
</protein>
<keyword evidence="6" id="KW-0804">Transcription</keyword>
<sequence length="86" mass="10288">MKINRPNQLNFNPYKQQLQKQTEMKKAAKRSDELQISKEALKLQEKGQPNNNRAKKVQEIKQQIENGEYKVDHEVAAQKMFEFWKK</sequence>
<dbReference type="Proteomes" id="UP000624041">
    <property type="component" value="Unassembled WGS sequence"/>
</dbReference>
<feature type="domain" description="Anti-sigma-28 factor FlgM C-terminal" evidence="7">
    <location>
        <begin position="32"/>
        <end position="81"/>
    </location>
</feature>
<dbReference type="NCBIfam" id="TIGR03824">
    <property type="entry name" value="FlgM_jcvi"/>
    <property type="match status" value="1"/>
</dbReference>
<reference evidence="8" key="2">
    <citation type="submission" date="2020-09" db="EMBL/GenBank/DDBJ databases">
        <authorList>
            <person name="Sun Q."/>
            <person name="Ohkuma M."/>
        </authorList>
    </citation>
    <scope>NUCLEOTIDE SEQUENCE</scope>
    <source>
        <strain evidence="8">JCM 17251</strain>
    </source>
</reference>
<dbReference type="EMBL" id="BMOS01000005">
    <property type="protein sequence ID" value="GGN53633.1"/>
    <property type="molecule type" value="Genomic_DNA"/>
</dbReference>
<keyword evidence="4" id="KW-1005">Bacterial flagellum biogenesis</keyword>
<evidence type="ECO:0000259" key="7">
    <source>
        <dbReference type="Pfam" id="PF04316"/>
    </source>
</evidence>
<proteinExistence type="inferred from homology"/>
<evidence type="ECO:0000313" key="9">
    <source>
        <dbReference type="Proteomes" id="UP000624041"/>
    </source>
</evidence>
<evidence type="ECO:0000256" key="2">
    <source>
        <dbReference type="ARBA" id="ARBA00017823"/>
    </source>
</evidence>
<evidence type="ECO:0000256" key="3">
    <source>
        <dbReference type="ARBA" id="ARBA00022491"/>
    </source>
</evidence>
<reference evidence="8" key="1">
    <citation type="journal article" date="2014" name="Int. J. Syst. Evol. Microbiol.">
        <title>Complete genome sequence of Corynebacterium casei LMG S-19264T (=DSM 44701T), isolated from a smear-ripened cheese.</title>
        <authorList>
            <consortium name="US DOE Joint Genome Institute (JGI-PGF)"/>
            <person name="Walter F."/>
            <person name="Albersmeier A."/>
            <person name="Kalinowski J."/>
            <person name="Ruckert C."/>
        </authorList>
    </citation>
    <scope>NUCLEOTIDE SEQUENCE</scope>
    <source>
        <strain evidence="8">JCM 17251</strain>
    </source>
</reference>
<dbReference type="RefSeq" id="WP_188856300.1">
    <property type="nucleotide sequence ID" value="NZ_BMOS01000005.1"/>
</dbReference>
<dbReference type="InterPro" id="IPR035890">
    <property type="entry name" value="Anti-sigma-28_factor_FlgM_sf"/>
</dbReference>
<comment type="similarity">
    <text evidence="1">Belongs to the FlgM family.</text>
</comment>
<evidence type="ECO:0000256" key="5">
    <source>
        <dbReference type="ARBA" id="ARBA00023015"/>
    </source>
</evidence>
<dbReference type="Gene3D" id="6.10.140.30">
    <property type="entry name" value="Anti-sigma-28 factor FlgM"/>
    <property type="match status" value="1"/>
</dbReference>
<dbReference type="SUPFAM" id="SSF101498">
    <property type="entry name" value="Anti-sigma factor FlgM"/>
    <property type="match status" value="1"/>
</dbReference>
<evidence type="ECO:0000256" key="4">
    <source>
        <dbReference type="ARBA" id="ARBA00022795"/>
    </source>
</evidence>
<keyword evidence="5" id="KW-0805">Transcription regulation</keyword>
<keyword evidence="3" id="KW-0678">Repressor</keyword>
<dbReference type="AlphaFoldDB" id="A0A917XU07"/>
<dbReference type="Pfam" id="PF04316">
    <property type="entry name" value="FlgM"/>
    <property type="match status" value="1"/>
</dbReference>
<dbReference type="InterPro" id="IPR031316">
    <property type="entry name" value="FlgM_C"/>
</dbReference>